<dbReference type="Proteomes" id="UP000005317">
    <property type="component" value="Unassembled WGS sequence"/>
</dbReference>
<dbReference type="OrthoDB" id="5625523at2"/>
<evidence type="ECO:0000313" key="2">
    <source>
        <dbReference type="EMBL" id="EIJ35561.1"/>
    </source>
</evidence>
<evidence type="ECO:0000256" key="1">
    <source>
        <dbReference type="SAM" id="MobiDB-lite"/>
    </source>
</evidence>
<dbReference type="RefSeq" id="WP_002709461.1">
    <property type="nucleotide sequence ID" value="NZ_JH651384.1"/>
</dbReference>
<proteinExistence type="predicted"/>
<dbReference type="EMBL" id="JH651384">
    <property type="protein sequence ID" value="EIJ35561.1"/>
    <property type="molecule type" value="Genomic_DNA"/>
</dbReference>
<evidence type="ECO:0008006" key="4">
    <source>
        <dbReference type="Google" id="ProtNLM"/>
    </source>
</evidence>
<protein>
    <recommendedName>
        <fullName evidence="4">DUF1840 domain-containing protein</fullName>
    </recommendedName>
</protein>
<dbReference type="AlphaFoldDB" id="A0A656HEP6"/>
<reference evidence="3" key="1">
    <citation type="journal article" date="2011" name="Stand. Genomic Sci.">
        <title>Genome sequence of the filamentous, gliding Thiothrix nivea neotype strain (JP2(T)).</title>
        <authorList>
            <person name="Lapidus A."/>
            <person name="Nolan M."/>
            <person name="Lucas S."/>
            <person name="Glavina Del Rio T."/>
            <person name="Tice H."/>
            <person name="Cheng J.F."/>
            <person name="Tapia R."/>
            <person name="Han C."/>
            <person name="Goodwin L."/>
            <person name="Pitluck S."/>
            <person name="Liolios K."/>
            <person name="Pagani I."/>
            <person name="Ivanova N."/>
            <person name="Huntemann M."/>
            <person name="Mavromatis K."/>
            <person name="Mikhailova N."/>
            <person name="Pati A."/>
            <person name="Chen A."/>
            <person name="Palaniappan K."/>
            <person name="Land M."/>
            <person name="Brambilla E.M."/>
            <person name="Rohde M."/>
            <person name="Abt B."/>
            <person name="Verbarg S."/>
            <person name="Goker M."/>
            <person name="Bristow J."/>
            <person name="Eisen J.A."/>
            <person name="Markowitz V."/>
            <person name="Hugenholtz P."/>
            <person name="Kyrpides N.C."/>
            <person name="Klenk H.P."/>
            <person name="Woyke T."/>
        </authorList>
    </citation>
    <scope>NUCLEOTIDE SEQUENCE [LARGE SCALE GENOMIC DNA]</scope>
    <source>
        <strain evidence="3">ATCC 35100 / DSM 5205 / JP2</strain>
    </source>
</reference>
<evidence type="ECO:0000313" key="3">
    <source>
        <dbReference type="Proteomes" id="UP000005317"/>
    </source>
</evidence>
<organism evidence="2 3">
    <name type="scientific">Thiothrix nivea (strain ATCC 35100 / DSM 5205 / JP2)</name>
    <dbReference type="NCBI Taxonomy" id="870187"/>
    <lineage>
        <taxon>Bacteria</taxon>
        <taxon>Pseudomonadati</taxon>
        <taxon>Pseudomonadota</taxon>
        <taxon>Gammaproteobacteria</taxon>
        <taxon>Thiotrichales</taxon>
        <taxon>Thiotrichaceae</taxon>
        <taxon>Thiothrix</taxon>
    </lineage>
</organism>
<keyword evidence="3" id="KW-1185">Reference proteome</keyword>
<dbReference type="Pfam" id="PF08895">
    <property type="entry name" value="DUF1840"/>
    <property type="match status" value="1"/>
</dbReference>
<sequence length="112" mass="12275">MIRFTSPAGASVSMFDKDATALIRMMGHSGTIPSAIRTEDVADALQKLEDALKTEEEKQQTAQQEKPLAQKDGAEKAVSVSVNVRAFPLIELLKAAAAKQKNVMWEQDHAFF</sequence>
<accession>A0A656HEP6</accession>
<feature type="region of interest" description="Disordered" evidence="1">
    <location>
        <begin position="53"/>
        <end position="76"/>
    </location>
</feature>
<name>A0A656HEP6_THINJ</name>
<dbReference type="InterPro" id="IPR014991">
    <property type="entry name" value="DUF1840"/>
</dbReference>
<gene>
    <name evidence="2" type="ORF">Thini_3035</name>
</gene>